<keyword evidence="5 6" id="KW-0349">Heme</keyword>
<keyword evidence="2 5" id="KW-0479">Metal-binding</keyword>
<evidence type="ECO:0000256" key="5">
    <source>
        <dbReference type="PIRSR" id="PIRSR602401-1"/>
    </source>
</evidence>
<keyword evidence="9" id="KW-1185">Reference proteome</keyword>
<reference evidence="8 9" key="1">
    <citation type="journal article" date="2013" name="Genome Biol.">
        <title>The genome sequence of the most widely cultivated cacao type and its use to identify candidate genes regulating pod color.</title>
        <authorList>
            <person name="Motamayor J.C."/>
            <person name="Mockaitis K."/>
            <person name="Schmutz J."/>
            <person name="Haiminen N."/>
            <person name="Iii D.L."/>
            <person name="Cornejo O."/>
            <person name="Findley S.D."/>
            <person name="Zheng P."/>
            <person name="Utro F."/>
            <person name="Royaert S."/>
            <person name="Saski C."/>
            <person name="Jenkins J."/>
            <person name="Podicheti R."/>
            <person name="Zhao M."/>
            <person name="Scheffler B.E."/>
            <person name="Stack J.C."/>
            <person name="Feltus F.A."/>
            <person name="Mustiga G.M."/>
            <person name="Amores F."/>
            <person name="Phillips W."/>
            <person name="Marelli J.P."/>
            <person name="May G.D."/>
            <person name="Shapiro H."/>
            <person name="Ma J."/>
            <person name="Bustamante C.D."/>
            <person name="Schnell R.J."/>
            <person name="Main D."/>
            <person name="Gilbert D."/>
            <person name="Parida L."/>
            <person name="Kuhn D.N."/>
        </authorList>
    </citation>
    <scope>NUCLEOTIDE SEQUENCE [LARGE SCALE GENOMIC DNA]</scope>
    <source>
        <strain evidence="9">cv. Matina 1-6</strain>
    </source>
</reference>
<keyword evidence="3 6" id="KW-0560">Oxidoreductase</keyword>
<comment type="cofactor">
    <cofactor evidence="5">
        <name>heme</name>
        <dbReference type="ChEBI" id="CHEBI:30413"/>
    </cofactor>
</comment>
<name>A0A061G5S1_THECC</name>
<sequence length="550" mass="62486">MLNLGCLVFQAAWQEPALLSLDEHTRYSRVDAELNIVIKRKDYNGIRTSKMDLLSWLSCLLFFLVLVQAFHSITRITRKGRADKLPPGPATIPVFGNLFQLGEKPHTSLATLAKTHGDIMTLKLDLTTTIVFSSATMAKEILQKHDAAFSKRTVPDAFRALQHDEFGMPWMPVSTTWRNLRKISNLHIFASQKLDANQYLRRSKVEELVADVHDSCRVGKAIDIGQAAFKTTLNFLSNTFFPIDLADSSDTAQEFRDIVQGIKEELGKLNFGDYFPIILRNLDLQGMRRRMTVHFGKLMNLFDRVIDKRLQLRKTNDYISTNDFLDTLLNISEDKNEELDRNLIKHLLLDLFTAGTETTSSTFEWVMAELLHTPKVLQEAQRELKQIIGAGNSVEESGIACLPYLQAIVKETLRLHPPVPLLLPQKTEVDYEIHNFILPKGAQLLVNTWAVSRDPNFWEEPDLFLPERFIGSEMDVRGRDFGLIPFGGGRRICPGLPLALKMLHLMLGRLLHSFDWELEDGVTPESLNMEDKYGLVLHKAQPLKAIAISL</sequence>
<feature type="transmembrane region" description="Helical" evidence="7">
    <location>
        <begin position="53"/>
        <end position="74"/>
    </location>
</feature>
<dbReference type="STRING" id="3641.A0A061G5S1"/>
<keyword evidence="7" id="KW-1133">Transmembrane helix</keyword>
<organism evidence="8 9">
    <name type="scientific">Theobroma cacao</name>
    <name type="common">Cacao</name>
    <name type="synonym">Cocoa</name>
    <dbReference type="NCBI Taxonomy" id="3641"/>
    <lineage>
        <taxon>Eukaryota</taxon>
        <taxon>Viridiplantae</taxon>
        <taxon>Streptophyta</taxon>
        <taxon>Embryophyta</taxon>
        <taxon>Tracheophyta</taxon>
        <taxon>Spermatophyta</taxon>
        <taxon>Magnoliopsida</taxon>
        <taxon>eudicotyledons</taxon>
        <taxon>Gunneridae</taxon>
        <taxon>Pentapetalae</taxon>
        <taxon>rosids</taxon>
        <taxon>malvids</taxon>
        <taxon>Malvales</taxon>
        <taxon>Malvaceae</taxon>
        <taxon>Byttnerioideae</taxon>
        <taxon>Theobroma</taxon>
    </lineage>
</organism>
<dbReference type="InParanoid" id="A0A061G5S1"/>
<keyword evidence="7" id="KW-0472">Membrane</keyword>
<dbReference type="FunFam" id="1.10.630.10:FF:000007">
    <property type="entry name" value="Cytochrome P450 76C4"/>
    <property type="match status" value="1"/>
</dbReference>
<dbReference type="OMA" id="RMTIHLR"/>
<dbReference type="eggNOG" id="KOG0156">
    <property type="taxonomic scope" value="Eukaryota"/>
</dbReference>
<dbReference type="PANTHER" id="PTHR47950">
    <property type="entry name" value="CYTOCHROME P450, FAMILY 76, SUBFAMILY C, POLYPEPTIDE 5-RELATED"/>
    <property type="match status" value="1"/>
</dbReference>
<dbReference type="PROSITE" id="PS00086">
    <property type="entry name" value="CYTOCHROME_P450"/>
    <property type="match status" value="1"/>
</dbReference>
<dbReference type="GO" id="GO:0004497">
    <property type="term" value="F:monooxygenase activity"/>
    <property type="evidence" value="ECO:0007669"/>
    <property type="project" value="UniProtKB-KW"/>
</dbReference>
<keyword evidence="7" id="KW-0812">Transmembrane</keyword>
<dbReference type="PANTHER" id="PTHR47950:SF23">
    <property type="entry name" value="GERANIOL 8-HYDROXYLASE-LIKE"/>
    <property type="match status" value="1"/>
</dbReference>
<dbReference type="Gene3D" id="1.10.630.10">
    <property type="entry name" value="Cytochrome P450"/>
    <property type="match status" value="1"/>
</dbReference>
<keyword evidence="4 5" id="KW-0408">Iron</keyword>
<evidence type="ECO:0000313" key="9">
    <source>
        <dbReference type="Proteomes" id="UP000026915"/>
    </source>
</evidence>
<feature type="binding site" description="axial binding residue" evidence="5">
    <location>
        <position position="493"/>
    </location>
    <ligand>
        <name>heme</name>
        <dbReference type="ChEBI" id="CHEBI:30413"/>
    </ligand>
    <ligandPart>
        <name>Fe</name>
        <dbReference type="ChEBI" id="CHEBI:18248"/>
    </ligandPart>
</feature>
<dbReference type="FunCoup" id="A0A061G5S1">
    <property type="interactions" value="376"/>
</dbReference>
<keyword evidence="6" id="KW-0503">Monooxygenase</keyword>
<evidence type="ECO:0000256" key="1">
    <source>
        <dbReference type="ARBA" id="ARBA00010617"/>
    </source>
</evidence>
<evidence type="ECO:0000256" key="2">
    <source>
        <dbReference type="ARBA" id="ARBA00022723"/>
    </source>
</evidence>
<dbReference type="GO" id="GO:0005506">
    <property type="term" value="F:iron ion binding"/>
    <property type="evidence" value="ECO:0007669"/>
    <property type="project" value="InterPro"/>
</dbReference>
<accession>A0A061G5S1</accession>
<dbReference type="GO" id="GO:0016491">
    <property type="term" value="F:oxidoreductase activity"/>
    <property type="evidence" value="ECO:0000318"/>
    <property type="project" value="GO_Central"/>
</dbReference>
<dbReference type="InterPro" id="IPR036396">
    <property type="entry name" value="Cyt_P450_sf"/>
</dbReference>
<dbReference type="AlphaFoldDB" id="A0A061G5S1"/>
<gene>
    <name evidence="8" type="ORF">TCM_016124</name>
</gene>
<proteinExistence type="inferred from homology"/>
<dbReference type="EMBL" id="CM001881">
    <property type="protein sequence ID" value="EOY24552.1"/>
    <property type="molecule type" value="Genomic_DNA"/>
</dbReference>
<dbReference type="Gramene" id="EOY24552">
    <property type="protein sequence ID" value="EOY24552"/>
    <property type="gene ID" value="TCM_016124"/>
</dbReference>
<dbReference type="Proteomes" id="UP000026915">
    <property type="component" value="Chromosome 3"/>
</dbReference>
<dbReference type="PRINTS" id="PR00385">
    <property type="entry name" value="P450"/>
</dbReference>
<evidence type="ECO:0000256" key="3">
    <source>
        <dbReference type="ARBA" id="ARBA00023002"/>
    </source>
</evidence>
<dbReference type="HOGENOM" id="CLU_001570_4_2_1"/>
<evidence type="ECO:0000256" key="6">
    <source>
        <dbReference type="RuleBase" id="RU000461"/>
    </source>
</evidence>
<dbReference type="SUPFAM" id="SSF48264">
    <property type="entry name" value="Cytochrome P450"/>
    <property type="match status" value="1"/>
</dbReference>
<protein>
    <submittedName>
        <fullName evidence="8">Cytochrome P450, putative</fullName>
    </submittedName>
</protein>
<dbReference type="InterPro" id="IPR001128">
    <property type="entry name" value="Cyt_P450"/>
</dbReference>
<dbReference type="GO" id="GO:0016705">
    <property type="term" value="F:oxidoreductase activity, acting on paired donors, with incorporation or reduction of molecular oxygen"/>
    <property type="evidence" value="ECO:0007669"/>
    <property type="project" value="InterPro"/>
</dbReference>
<dbReference type="Pfam" id="PF00067">
    <property type="entry name" value="p450"/>
    <property type="match status" value="1"/>
</dbReference>
<dbReference type="CDD" id="cd11073">
    <property type="entry name" value="CYP76-like"/>
    <property type="match status" value="1"/>
</dbReference>
<comment type="similarity">
    <text evidence="1 6">Belongs to the cytochrome P450 family.</text>
</comment>
<dbReference type="GO" id="GO:0020037">
    <property type="term" value="F:heme binding"/>
    <property type="evidence" value="ECO:0007669"/>
    <property type="project" value="InterPro"/>
</dbReference>
<dbReference type="InterPro" id="IPR002401">
    <property type="entry name" value="Cyt_P450_E_grp-I"/>
</dbReference>
<evidence type="ECO:0000256" key="4">
    <source>
        <dbReference type="ARBA" id="ARBA00023004"/>
    </source>
</evidence>
<dbReference type="PRINTS" id="PR00463">
    <property type="entry name" value="EP450I"/>
</dbReference>
<evidence type="ECO:0000313" key="8">
    <source>
        <dbReference type="EMBL" id="EOY24552.1"/>
    </source>
</evidence>
<evidence type="ECO:0000256" key="7">
    <source>
        <dbReference type="SAM" id="Phobius"/>
    </source>
</evidence>
<dbReference type="InterPro" id="IPR017972">
    <property type="entry name" value="Cyt_P450_CS"/>
</dbReference>